<sequence>MVETLEKEAGGRQRIEDLERPQLDNRSYRVITLSNQLEVLLIHDVETDKASAALDVNVGSFSDPPDMPGIAHAVEHLLFMGTEKYPEENAYSQYLTRHGGYSNAFTSSTSTNYYFELSYPSSTPACSQTASPEVSQTNLARSKDDSPLWGGMDRFGQFFISPLFLEDTIDRELKAVDSEHKKNLQDDTWRMIQLDKALANPGHPYHRFSTGNYRTLHDGPVTRGVRIRDEFIKFYLTHYSANRMKLVVLGRESLDTLEAWVEQIFARVPNKNLGQNCWDMPVYTENELLTQTFARPVLESRSLEL</sequence>
<name>A0A8J2N5E7_9PLEO</name>
<dbReference type="OrthoDB" id="952271at2759"/>
<dbReference type="InterPro" id="IPR007863">
    <property type="entry name" value="Peptidase_M16_C"/>
</dbReference>
<evidence type="ECO:0000256" key="3">
    <source>
        <dbReference type="ARBA" id="ARBA00022723"/>
    </source>
</evidence>
<evidence type="ECO:0000313" key="9">
    <source>
        <dbReference type="EMBL" id="CAG5187394.1"/>
    </source>
</evidence>
<dbReference type="RefSeq" id="XP_043175284.1">
    <property type="nucleotide sequence ID" value="XM_043319349.1"/>
</dbReference>
<dbReference type="SUPFAM" id="SSF63411">
    <property type="entry name" value="LuxS/MPP-like metallohydrolase"/>
    <property type="match status" value="1"/>
</dbReference>
<evidence type="ECO:0000256" key="6">
    <source>
        <dbReference type="ARBA" id="ARBA00023049"/>
    </source>
</evidence>
<dbReference type="Proteomes" id="UP000676310">
    <property type="component" value="Unassembled WGS sequence"/>
</dbReference>
<gene>
    <name evidence="9" type="ORF">ALTATR162_LOCUS11707</name>
</gene>
<keyword evidence="5" id="KW-0862">Zinc</keyword>
<evidence type="ECO:0000256" key="4">
    <source>
        <dbReference type="ARBA" id="ARBA00022801"/>
    </source>
</evidence>
<keyword evidence="4" id="KW-0378">Hydrolase</keyword>
<dbReference type="EMBL" id="CAJRGZ010000031">
    <property type="protein sequence ID" value="CAG5187394.1"/>
    <property type="molecule type" value="Genomic_DNA"/>
</dbReference>
<evidence type="ECO:0000256" key="1">
    <source>
        <dbReference type="ARBA" id="ARBA00007261"/>
    </source>
</evidence>
<reference evidence="9" key="1">
    <citation type="submission" date="2021-05" db="EMBL/GenBank/DDBJ databases">
        <authorList>
            <person name="Stam R."/>
        </authorList>
    </citation>
    <scope>NUCLEOTIDE SEQUENCE</scope>
    <source>
        <strain evidence="9">CS162</strain>
    </source>
</reference>
<proteinExistence type="inferred from homology"/>
<protein>
    <submittedName>
        <fullName evidence="9">Uncharacterized protein</fullName>
    </submittedName>
</protein>
<dbReference type="Pfam" id="PF05193">
    <property type="entry name" value="Peptidase_M16_C"/>
    <property type="match status" value="1"/>
</dbReference>
<evidence type="ECO:0000313" key="10">
    <source>
        <dbReference type="Proteomes" id="UP000676310"/>
    </source>
</evidence>
<comment type="similarity">
    <text evidence="1">Belongs to the peptidase M16 family.</text>
</comment>
<dbReference type="GO" id="GO:0005829">
    <property type="term" value="C:cytosol"/>
    <property type="evidence" value="ECO:0007669"/>
    <property type="project" value="TreeGrafter"/>
</dbReference>
<evidence type="ECO:0000259" key="8">
    <source>
        <dbReference type="Pfam" id="PF05193"/>
    </source>
</evidence>
<dbReference type="PANTHER" id="PTHR43690">
    <property type="entry name" value="NARDILYSIN"/>
    <property type="match status" value="1"/>
</dbReference>
<dbReference type="InterPro" id="IPR011249">
    <property type="entry name" value="Metalloenz_LuxS/M16"/>
</dbReference>
<evidence type="ECO:0000256" key="5">
    <source>
        <dbReference type="ARBA" id="ARBA00022833"/>
    </source>
</evidence>
<dbReference type="InterPro" id="IPR050626">
    <property type="entry name" value="Peptidase_M16"/>
</dbReference>
<accession>A0A8J2N5E7</accession>
<dbReference type="GO" id="GO:0051603">
    <property type="term" value="P:proteolysis involved in protein catabolic process"/>
    <property type="evidence" value="ECO:0007669"/>
    <property type="project" value="TreeGrafter"/>
</dbReference>
<feature type="domain" description="Peptidase M16 C-terminal" evidence="8">
    <location>
        <begin position="228"/>
        <end position="295"/>
    </location>
</feature>
<feature type="domain" description="Peptidase M16 N-terminal" evidence="7">
    <location>
        <begin position="39"/>
        <end position="202"/>
    </location>
</feature>
<keyword evidence="2" id="KW-0645">Protease</keyword>
<dbReference type="GO" id="GO:0043171">
    <property type="term" value="P:peptide catabolic process"/>
    <property type="evidence" value="ECO:0007669"/>
    <property type="project" value="TreeGrafter"/>
</dbReference>
<dbReference type="GO" id="GO:0046872">
    <property type="term" value="F:metal ion binding"/>
    <property type="evidence" value="ECO:0007669"/>
    <property type="project" value="UniProtKB-KW"/>
</dbReference>
<comment type="caution">
    <text evidence="9">The sequence shown here is derived from an EMBL/GenBank/DDBJ whole genome shotgun (WGS) entry which is preliminary data.</text>
</comment>
<dbReference type="AlphaFoldDB" id="A0A8J2N5E7"/>
<keyword evidence="6" id="KW-0482">Metalloprotease</keyword>
<keyword evidence="3" id="KW-0479">Metal-binding</keyword>
<dbReference type="Gene3D" id="3.30.830.10">
    <property type="entry name" value="Metalloenzyme, LuxS/M16 peptidase-like"/>
    <property type="match status" value="1"/>
</dbReference>
<dbReference type="InterPro" id="IPR011765">
    <property type="entry name" value="Pept_M16_N"/>
</dbReference>
<dbReference type="FunFam" id="3.30.830.10:FF:000004">
    <property type="entry name" value="Putative insulin-degrading enzyme"/>
    <property type="match status" value="1"/>
</dbReference>
<evidence type="ECO:0000259" key="7">
    <source>
        <dbReference type="Pfam" id="PF00675"/>
    </source>
</evidence>
<dbReference type="GeneID" id="67012009"/>
<dbReference type="GO" id="GO:0005739">
    <property type="term" value="C:mitochondrion"/>
    <property type="evidence" value="ECO:0007669"/>
    <property type="project" value="TreeGrafter"/>
</dbReference>
<keyword evidence="10" id="KW-1185">Reference proteome</keyword>
<evidence type="ECO:0000256" key="2">
    <source>
        <dbReference type="ARBA" id="ARBA00022670"/>
    </source>
</evidence>
<dbReference type="Pfam" id="PF00675">
    <property type="entry name" value="Peptidase_M16"/>
    <property type="match status" value="1"/>
</dbReference>
<dbReference type="GO" id="GO:0004222">
    <property type="term" value="F:metalloendopeptidase activity"/>
    <property type="evidence" value="ECO:0007669"/>
    <property type="project" value="TreeGrafter"/>
</dbReference>
<organism evidence="9 10">
    <name type="scientific">Alternaria atra</name>
    <dbReference type="NCBI Taxonomy" id="119953"/>
    <lineage>
        <taxon>Eukaryota</taxon>
        <taxon>Fungi</taxon>
        <taxon>Dikarya</taxon>
        <taxon>Ascomycota</taxon>
        <taxon>Pezizomycotina</taxon>
        <taxon>Dothideomycetes</taxon>
        <taxon>Pleosporomycetidae</taxon>
        <taxon>Pleosporales</taxon>
        <taxon>Pleosporineae</taxon>
        <taxon>Pleosporaceae</taxon>
        <taxon>Alternaria</taxon>
        <taxon>Alternaria sect. Ulocladioides</taxon>
    </lineage>
</organism>
<dbReference type="PANTHER" id="PTHR43690:SF18">
    <property type="entry name" value="INSULIN-DEGRADING ENZYME-RELATED"/>
    <property type="match status" value="1"/>
</dbReference>